<proteinExistence type="predicted"/>
<dbReference type="InterPro" id="IPR036388">
    <property type="entry name" value="WH-like_DNA-bd_sf"/>
</dbReference>
<dbReference type="CDD" id="cd06170">
    <property type="entry name" value="LuxR_C_like"/>
    <property type="match status" value="1"/>
</dbReference>
<evidence type="ECO:0000259" key="4">
    <source>
        <dbReference type="PROSITE" id="PS50043"/>
    </source>
</evidence>
<reference evidence="6" key="1">
    <citation type="submission" date="2016-11" db="EMBL/GenBank/DDBJ databases">
        <authorList>
            <person name="Varghese N."/>
            <person name="Submissions S."/>
        </authorList>
    </citation>
    <scope>NUCLEOTIDE SEQUENCE [LARGE SCALE GENOMIC DNA]</scope>
    <source>
        <strain evidence="6">USBA-503</strain>
    </source>
</reference>
<evidence type="ECO:0000313" key="5">
    <source>
        <dbReference type="EMBL" id="SHK20721.1"/>
    </source>
</evidence>
<dbReference type="PRINTS" id="PR00038">
    <property type="entry name" value="HTHLUXR"/>
</dbReference>
<gene>
    <name evidence="5" type="ORF">SAMN05443507_11032</name>
</gene>
<dbReference type="GO" id="GO:0003677">
    <property type="term" value="F:DNA binding"/>
    <property type="evidence" value="ECO:0007669"/>
    <property type="project" value="UniProtKB-KW"/>
</dbReference>
<keyword evidence="2" id="KW-0238">DNA-binding</keyword>
<evidence type="ECO:0000256" key="2">
    <source>
        <dbReference type="ARBA" id="ARBA00023125"/>
    </source>
</evidence>
<dbReference type="PANTHER" id="PTHR44688:SF16">
    <property type="entry name" value="DNA-BINDING TRANSCRIPTIONAL ACTIVATOR DEVR_DOSR"/>
    <property type="match status" value="1"/>
</dbReference>
<dbReference type="STRING" id="1830138.SAMN05443507_11032"/>
<dbReference type="InterPro" id="IPR016032">
    <property type="entry name" value="Sig_transdc_resp-reg_C-effctor"/>
</dbReference>
<sequence length="412" mass="46911">MSIESFPKLTTPGRLSYQRPVPALPNRCLKQLLQAVEKNRAQLLSTWEAMTAAGGQWDSKTREGARTALLYLLTHLQLVTADEARAIDETLHCFRKTALGNSTAAILLVLSDFEEMILSIARSHLPAEDFETVYHWLHVYCVNLMQMFIEASSDQALDEKQQFPTHHQSSRMHRTMLAVEVQKLLLFDEHLFLTHDVHEVFQTLVTDSCQLAGFKRSALFLYNPLNQSVEGLFGHHVELDVIRRIRENGYRVPLLNRLLQLDRPVFLEDVSNLLPVQHVQSFHLTSLLICPVRGPASETLGVLLLDHNGQRFPHVPSQLELVKGMLDRVSFALSSHLHQDQERIPNHSFALTERELDVLYLLADGLDTKHTAEQLHISEYTVSEHITSILRKLKVKNRTAAVAKSLREGLIR</sequence>
<feature type="domain" description="HTH luxR-type" evidence="4">
    <location>
        <begin position="344"/>
        <end position="409"/>
    </location>
</feature>
<dbReference type="RefSeq" id="WP_072873887.1">
    <property type="nucleotide sequence ID" value="NZ_FRAF01000010.1"/>
</dbReference>
<keyword evidence="1" id="KW-0805">Transcription regulation</keyword>
<dbReference type="PANTHER" id="PTHR44688">
    <property type="entry name" value="DNA-BINDING TRANSCRIPTIONAL ACTIVATOR DEVR_DOSR"/>
    <property type="match status" value="1"/>
</dbReference>
<dbReference type="PROSITE" id="PS50043">
    <property type="entry name" value="HTH_LUXR_2"/>
    <property type="match status" value="1"/>
</dbReference>
<protein>
    <submittedName>
        <fullName evidence="5">GAF domain-containing protein</fullName>
    </submittedName>
</protein>
<dbReference type="Pfam" id="PF01590">
    <property type="entry name" value="GAF"/>
    <property type="match status" value="1"/>
</dbReference>
<dbReference type="Gene3D" id="3.30.450.40">
    <property type="match status" value="1"/>
</dbReference>
<dbReference type="InterPro" id="IPR029016">
    <property type="entry name" value="GAF-like_dom_sf"/>
</dbReference>
<dbReference type="InterPro" id="IPR000792">
    <property type="entry name" value="Tscrpt_reg_LuxR_C"/>
</dbReference>
<dbReference type="AlphaFoldDB" id="A0A1M6QKE9"/>
<dbReference type="EMBL" id="FRAF01000010">
    <property type="protein sequence ID" value="SHK20721.1"/>
    <property type="molecule type" value="Genomic_DNA"/>
</dbReference>
<dbReference type="InterPro" id="IPR003018">
    <property type="entry name" value="GAF"/>
</dbReference>
<dbReference type="SUPFAM" id="SSF55781">
    <property type="entry name" value="GAF domain-like"/>
    <property type="match status" value="1"/>
</dbReference>
<dbReference type="Gene3D" id="1.10.10.10">
    <property type="entry name" value="Winged helix-like DNA-binding domain superfamily/Winged helix DNA-binding domain"/>
    <property type="match status" value="1"/>
</dbReference>
<evidence type="ECO:0000256" key="3">
    <source>
        <dbReference type="ARBA" id="ARBA00023163"/>
    </source>
</evidence>
<dbReference type="GO" id="GO:0045892">
    <property type="term" value="P:negative regulation of DNA-templated transcription"/>
    <property type="evidence" value="ECO:0007669"/>
    <property type="project" value="UniProtKB-ARBA"/>
</dbReference>
<dbReference type="Proteomes" id="UP000184016">
    <property type="component" value="Unassembled WGS sequence"/>
</dbReference>
<keyword evidence="3" id="KW-0804">Transcription</keyword>
<dbReference type="SMART" id="SM00421">
    <property type="entry name" value="HTH_LUXR"/>
    <property type="match status" value="1"/>
</dbReference>
<dbReference type="OrthoDB" id="2825042at2"/>
<evidence type="ECO:0000313" key="6">
    <source>
        <dbReference type="Proteomes" id="UP000184016"/>
    </source>
</evidence>
<dbReference type="SUPFAM" id="SSF46894">
    <property type="entry name" value="C-terminal effector domain of the bipartite response regulators"/>
    <property type="match status" value="1"/>
</dbReference>
<evidence type="ECO:0000256" key="1">
    <source>
        <dbReference type="ARBA" id="ARBA00023015"/>
    </source>
</evidence>
<name>A0A1M6QKE9_9BACL</name>
<organism evidence="5 6">
    <name type="scientific">Alicyclobacillus tolerans</name>
    <dbReference type="NCBI Taxonomy" id="90970"/>
    <lineage>
        <taxon>Bacteria</taxon>
        <taxon>Bacillati</taxon>
        <taxon>Bacillota</taxon>
        <taxon>Bacilli</taxon>
        <taxon>Bacillales</taxon>
        <taxon>Alicyclobacillaceae</taxon>
        <taxon>Alicyclobacillus</taxon>
    </lineage>
</organism>
<accession>A0A1M6QKE9</accession>
<dbReference type="SMART" id="SM00065">
    <property type="entry name" value="GAF"/>
    <property type="match status" value="1"/>
</dbReference>
<dbReference type="Pfam" id="PF00196">
    <property type="entry name" value="GerE"/>
    <property type="match status" value="1"/>
</dbReference>
<keyword evidence="6" id="KW-1185">Reference proteome</keyword>